<feature type="chain" id="PRO_5035863599" description="C-type lectin domain-containing protein" evidence="1">
    <location>
        <begin position="21"/>
        <end position="227"/>
    </location>
</feature>
<organism evidence="3 4">
    <name type="scientific">Cloeon dipterum</name>
    <dbReference type="NCBI Taxonomy" id="197152"/>
    <lineage>
        <taxon>Eukaryota</taxon>
        <taxon>Metazoa</taxon>
        <taxon>Ecdysozoa</taxon>
        <taxon>Arthropoda</taxon>
        <taxon>Hexapoda</taxon>
        <taxon>Insecta</taxon>
        <taxon>Pterygota</taxon>
        <taxon>Palaeoptera</taxon>
        <taxon>Ephemeroptera</taxon>
        <taxon>Pisciforma</taxon>
        <taxon>Baetidae</taxon>
        <taxon>Cloeon</taxon>
    </lineage>
</organism>
<evidence type="ECO:0000313" key="3">
    <source>
        <dbReference type="EMBL" id="CAB3371695.1"/>
    </source>
</evidence>
<evidence type="ECO:0000256" key="1">
    <source>
        <dbReference type="SAM" id="SignalP"/>
    </source>
</evidence>
<dbReference type="EMBL" id="CADEPI010000064">
    <property type="protein sequence ID" value="CAB3371695.1"/>
    <property type="molecule type" value="Genomic_DNA"/>
</dbReference>
<reference evidence="3 4" key="1">
    <citation type="submission" date="2020-04" db="EMBL/GenBank/DDBJ databases">
        <authorList>
            <person name="Alioto T."/>
            <person name="Alioto T."/>
            <person name="Gomez Garrido J."/>
        </authorList>
    </citation>
    <scope>NUCLEOTIDE SEQUENCE [LARGE SCALE GENOMIC DNA]</scope>
</reference>
<feature type="domain" description="C-type lectin" evidence="2">
    <location>
        <begin position="124"/>
        <end position="215"/>
    </location>
</feature>
<dbReference type="SUPFAM" id="SSF56436">
    <property type="entry name" value="C-type lectin-like"/>
    <property type="match status" value="1"/>
</dbReference>
<protein>
    <recommendedName>
        <fullName evidence="2">C-type lectin domain-containing protein</fullName>
    </recommendedName>
</protein>
<proteinExistence type="predicted"/>
<feature type="signal peptide" evidence="1">
    <location>
        <begin position="1"/>
        <end position="20"/>
    </location>
</feature>
<dbReference type="Gene3D" id="3.10.100.10">
    <property type="entry name" value="Mannose-Binding Protein A, subunit A"/>
    <property type="match status" value="1"/>
</dbReference>
<comment type="caution">
    <text evidence="3">The sequence shown here is derived from an EMBL/GenBank/DDBJ whole genome shotgun (WGS) entry which is preliminary data.</text>
</comment>
<evidence type="ECO:0000313" key="4">
    <source>
        <dbReference type="Proteomes" id="UP000494165"/>
    </source>
</evidence>
<keyword evidence="4" id="KW-1185">Reference proteome</keyword>
<sequence>MSWNLRCSIFVGLLFFCVDASSYDYQQQHQEQEQQHVSIDESEDLGQQRLIEKDVANEDFLSTSIFGVLNVMLTQVQEINQKVEKVEPATLNTCPAQEGKEKLTALTESVKYLLNITETLNKELATVDTLGKAKEVYSAGTVAGYGYWVAANDINQSSGDYRWIHNGNKVHHEMWWKSPAYPKAFKVGQETCVLLWGNLLWDHPCGIKDRYVLCEMPKECHDILKFV</sequence>
<keyword evidence="1" id="KW-0732">Signal</keyword>
<dbReference type="AlphaFoldDB" id="A0A8S1CU97"/>
<evidence type="ECO:0000259" key="2">
    <source>
        <dbReference type="PROSITE" id="PS50041"/>
    </source>
</evidence>
<accession>A0A8S1CU97</accession>
<dbReference type="InterPro" id="IPR001304">
    <property type="entry name" value="C-type_lectin-like"/>
</dbReference>
<name>A0A8S1CU97_9INSE</name>
<gene>
    <name evidence="3" type="ORF">CLODIP_2_CD03939</name>
</gene>
<dbReference type="InterPro" id="IPR016186">
    <property type="entry name" value="C-type_lectin-like/link_sf"/>
</dbReference>
<dbReference type="PROSITE" id="PS50041">
    <property type="entry name" value="C_TYPE_LECTIN_2"/>
    <property type="match status" value="1"/>
</dbReference>
<dbReference type="InterPro" id="IPR016187">
    <property type="entry name" value="CTDL_fold"/>
</dbReference>
<dbReference type="Proteomes" id="UP000494165">
    <property type="component" value="Unassembled WGS sequence"/>
</dbReference>